<dbReference type="PANTHER" id="PTHR39953">
    <property type="entry name" value="RE54151P"/>
    <property type="match status" value="1"/>
</dbReference>
<evidence type="ECO:0000313" key="2">
    <source>
        <dbReference type="Proteomes" id="UP001159363"/>
    </source>
</evidence>
<protein>
    <submittedName>
        <fullName evidence="1">Uncharacterized protein</fullName>
    </submittedName>
</protein>
<comment type="caution">
    <text evidence="1">The sequence shown here is derived from an EMBL/GenBank/DDBJ whole genome shotgun (WGS) entry which is preliminary data.</text>
</comment>
<gene>
    <name evidence="1" type="ORF">PR048_019426</name>
</gene>
<accession>A0ABQ9H3G9</accession>
<organism evidence="1 2">
    <name type="scientific">Dryococelus australis</name>
    <dbReference type="NCBI Taxonomy" id="614101"/>
    <lineage>
        <taxon>Eukaryota</taxon>
        <taxon>Metazoa</taxon>
        <taxon>Ecdysozoa</taxon>
        <taxon>Arthropoda</taxon>
        <taxon>Hexapoda</taxon>
        <taxon>Insecta</taxon>
        <taxon>Pterygota</taxon>
        <taxon>Neoptera</taxon>
        <taxon>Polyneoptera</taxon>
        <taxon>Phasmatodea</taxon>
        <taxon>Verophasmatodea</taxon>
        <taxon>Anareolatae</taxon>
        <taxon>Phasmatidae</taxon>
        <taxon>Eurycanthinae</taxon>
        <taxon>Dryococelus</taxon>
    </lineage>
</organism>
<dbReference type="Proteomes" id="UP001159363">
    <property type="component" value="Chromosome 6"/>
</dbReference>
<dbReference type="EMBL" id="JARBHB010000007">
    <property type="protein sequence ID" value="KAJ8878837.1"/>
    <property type="molecule type" value="Genomic_DNA"/>
</dbReference>
<sequence>MLIFRACREDYDDDAVEYVPEKYARSIEFPRNAIVSVWSVDTAIETVSSVTCEDRPASQGGCKHGVAFLMWVHRRREEPSPTLVECYWNKSVLSSVGSSIKFVYATELGNKPNPPTEVPELFLQFFSKTKDSDFCCLVVKNTVLQSKSSSCHELQYGRITASKLYEVVHCSSFDGSLVEKILGVKNITTTAMKRVSALEPIVLLELRKLFRGKGTQQDCICHPHFQ</sequence>
<dbReference type="PANTHER" id="PTHR39953:SF1">
    <property type="entry name" value="RE54151P"/>
    <property type="match status" value="1"/>
</dbReference>
<proteinExistence type="predicted"/>
<reference evidence="1 2" key="1">
    <citation type="submission" date="2023-02" db="EMBL/GenBank/DDBJ databases">
        <title>LHISI_Scaffold_Assembly.</title>
        <authorList>
            <person name="Stuart O.P."/>
            <person name="Cleave R."/>
            <person name="Magrath M.J.L."/>
            <person name="Mikheyev A.S."/>
        </authorList>
    </citation>
    <scope>NUCLEOTIDE SEQUENCE [LARGE SCALE GENOMIC DNA]</scope>
    <source>
        <strain evidence="1">Daus_M_001</strain>
        <tissue evidence="1">Leg muscle</tissue>
    </source>
</reference>
<evidence type="ECO:0000313" key="1">
    <source>
        <dbReference type="EMBL" id="KAJ8878837.1"/>
    </source>
</evidence>
<keyword evidence="2" id="KW-1185">Reference proteome</keyword>
<name>A0ABQ9H3G9_9NEOP</name>